<dbReference type="SMART" id="SM00100">
    <property type="entry name" value="cNMP"/>
    <property type="match status" value="1"/>
</dbReference>
<dbReference type="InterPro" id="IPR014710">
    <property type="entry name" value="RmlC-like_jellyroll"/>
</dbReference>
<gene>
    <name evidence="6" type="ORF">J2X05_002276</name>
</gene>
<dbReference type="Pfam" id="PF13545">
    <property type="entry name" value="HTH_Crp_2"/>
    <property type="match status" value="1"/>
</dbReference>
<dbReference type="PANTHER" id="PTHR24567:SF74">
    <property type="entry name" value="HTH-TYPE TRANSCRIPTIONAL REGULATOR ARCR"/>
    <property type="match status" value="1"/>
</dbReference>
<dbReference type="Pfam" id="PF00027">
    <property type="entry name" value="cNMP_binding"/>
    <property type="match status" value="1"/>
</dbReference>
<dbReference type="InterPro" id="IPR036390">
    <property type="entry name" value="WH_DNA-bd_sf"/>
</dbReference>
<dbReference type="RefSeq" id="WP_310072433.1">
    <property type="nucleotide sequence ID" value="NZ_JAVDVX010000003.1"/>
</dbReference>
<accession>A0ABU1UYJ3</accession>
<dbReference type="CDD" id="cd00038">
    <property type="entry name" value="CAP_ED"/>
    <property type="match status" value="1"/>
</dbReference>
<dbReference type="InterPro" id="IPR000595">
    <property type="entry name" value="cNMP-bd_dom"/>
</dbReference>
<dbReference type="InterPro" id="IPR012318">
    <property type="entry name" value="HTH_CRP"/>
</dbReference>
<evidence type="ECO:0000256" key="1">
    <source>
        <dbReference type="ARBA" id="ARBA00023015"/>
    </source>
</evidence>
<evidence type="ECO:0000313" key="6">
    <source>
        <dbReference type="EMBL" id="MDR7090254.1"/>
    </source>
</evidence>
<keyword evidence="7" id="KW-1185">Reference proteome</keyword>
<evidence type="ECO:0000259" key="5">
    <source>
        <dbReference type="PROSITE" id="PS51063"/>
    </source>
</evidence>
<reference evidence="6 7" key="1">
    <citation type="submission" date="2023-07" db="EMBL/GenBank/DDBJ databases">
        <title>Sorghum-associated microbial communities from plants grown in Nebraska, USA.</title>
        <authorList>
            <person name="Schachtman D."/>
        </authorList>
    </citation>
    <scope>NUCLEOTIDE SEQUENCE [LARGE SCALE GENOMIC DNA]</scope>
    <source>
        <strain evidence="6 7">BE190</strain>
    </source>
</reference>
<dbReference type="EMBL" id="JAVDVX010000003">
    <property type="protein sequence ID" value="MDR7090254.1"/>
    <property type="molecule type" value="Genomic_DNA"/>
</dbReference>
<feature type="domain" description="HTH crp-type" evidence="5">
    <location>
        <begin position="146"/>
        <end position="212"/>
    </location>
</feature>
<keyword evidence="2" id="KW-0238">DNA-binding</keyword>
<evidence type="ECO:0000256" key="2">
    <source>
        <dbReference type="ARBA" id="ARBA00023125"/>
    </source>
</evidence>
<dbReference type="Proteomes" id="UP001253595">
    <property type="component" value="Unassembled WGS sequence"/>
</dbReference>
<proteinExistence type="predicted"/>
<evidence type="ECO:0000259" key="4">
    <source>
        <dbReference type="PROSITE" id="PS50042"/>
    </source>
</evidence>
<dbReference type="PANTHER" id="PTHR24567">
    <property type="entry name" value="CRP FAMILY TRANSCRIPTIONAL REGULATORY PROTEIN"/>
    <property type="match status" value="1"/>
</dbReference>
<evidence type="ECO:0000256" key="3">
    <source>
        <dbReference type="ARBA" id="ARBA00023163"/>
    </source>
</evidence>
<dbReference type="PROSITE" id="PS50042">
    <property type="entry name" value="CNMP_BINDING_3"/>
    <property type="match status" value="1"/>
</dbReference>
<dbReference type="Gene3D" id="2.60.120.10">
    <property type="entry name" value="Jelly Rolls"/>
    <property type="match status" value="1"/>
</dbReference>
<comment type="caution">
    <text evidence="6">The sequence shown here is derived from an EMBL/GenBank/DDBJ whole genome shotgun (WGS) entry which is preliminary data.</text>
</comment>
<dbReference type="InterPro" id="IPR018490">
    <property type="entry name" value="cNMP-bd_dom_sf"/>
</dbReference>
<evidence type="ECO:0000313" key="7">
    <source>
        <dbReference type="Proteomes" id="UP001253595"/>
    </source>
</evidence>
<dbReference type="InterPro" id="IPR050397">
    <property type="entry name" value="Env_Response_Regulators"/>
</dbReference>
<feature type="domain" description="Cyclic nucleotide-binding" evidence="4">
    <location>
        <begin position="12"/>
        <end position="132"/>
    </location>
</feature>
<dbReference type="PROSITE" id="PS51063">
    <property type="entry name" value="HTH_CRP_2"/>
    <property type="match status" value="1"/>
</dbReference>
<dbReference type="SMART" id="SM00419">
    <property type="entry name" value="HTH_CRP"/>
    <property type="match status" value="1"/>
</dbReference>
<sequence length="248" mass="28136">MSTYINSPKNLLIDALCLETQRRLFPHLEVVHLEMGEVIAESGDVMKNVYFPIDSIVSLLYDTREGNSTEISLVGNEGFVGIALFMGGDSTPSRAVVQSAGNAYRLSSRKFKEELNQHGDLQKLMLRYIQSLFTQMAQTAVCNRHHSINQQLCRFLLLMLDRLSDNHLLLTQELIANMLGVRREGVTDAAGKLQKLGIIEYTRGHITVLDRAELENLTCECYTVVKQETDRLLPQHHLHQHNIYRQSA</sequence>
<dbReference type="SUPFAM" id="SSF51206">
    <property type="entry name" value="cAMP-binding domain-like"/>
    <property type="match status" value="1"/>
</dbReference>
<protein>
    <submittedName>
        <fullName evidence="6">CRP-like cAMP-binding protein</fullName>
    </submittedName>
</protein>
<keyword evidence="3" id="KW-0804">Transcription</keyword>
<dbReference type="SUPFAM" id="SSF46785">
    <property type="entry name" value="Winged helix' DNA-binding domain"/>
    <property type="match status" value="1"/>
</dbReference>
<name>A0ABU1UYJ3_9GAMM</name>
<organism evidence="6 7">
    <name type="scientific">Cellvibrio fibrivorans</name>
    <dbReference type="NCBI Taxonomy" id="126350"/>
    <lineage>
        <taxon>Bacteria</taxon>
        <taxon>Pseudomonadati</taxon>
        <taxon>Pseudomonadota</taxon>
        <taxon>Gammaproteobacteria</taxon>
        <taxon>Cellvibrionales</taxon>
        <taxon>Cellvibrionaceae</taxon>
        <taxon>Cellvibrio</taxon>
    </lineage>
</organism>
<keyword evidence="1" id="KW-0805">Transcription regulation</keyword>